<protein>
    <submittedName>
        <fullName evidence="2">Uncharacterized protein</fullName>
    </submittedName>
</protein>
<evidence type="ECO:0000256" key="1">
    <source>
        <dbReference type="SAM" id="MobiDB-lite"/>
    </source>
</evidence>
<feature type="compositionally biased region" description="Polar residues" evidence="1">
    <location>
        <begin position="108"/>
        <end position="117"/>
    </location>
</feature>
<feature type="compositionally biased region" description="Low complexity" evidence="1">
    <location>
        <begin position="119"/>
        <end position="150"/>
    </location>
</feature>
<feature type="compositionally biased region" description="Polar residues" evidence="1">
    <location>
        <begin position="27"/>
        <end position="44"/>
    </location>
</feature>
<organism evidence="2">
    <name type="scientific">uncultured Solirubrobacteraceae bacterium</name>
    <dbReference type="NCBI Taxonomy" id="1162706"/>
    <lineage>
        <taxon>Bacteria</taxon>
        <taxon>Bacillati</taxon>
        <taxon>Actinomycetota</taxon>
        <taxon>Thermoleophilia</taxon>
        <taxon>Solirubrobacterales</taxon>
        <taxon>Solirubrobacteraceae</taxon>
        <taxon>environmental samples</taxon>
    </lineage>
</organism>
<feature type="non-terminal residue" evidence="2">
    <location>
        <position position="1"/>
    </location>
</feature>
<sequence length="182" mass="19071">CLSLAPSPPGAPLQAPSPPPSGPCSSRSTGASSVCPTTTASCSARPSPADAGRCRSAGRCMRPTGRSSGPCTRTSPRASRCRRGRGGRRWGWPSTPPPGRPRRWCPRSTRQARTSRSCGAPAGRSPRPPGATGCSEWCSASWSGGSTPSSNRRFPPTRPSCPRTAAGRSSMRRWSAWRSPTP</sequence>
<gene>
    <name evidence="2" type="ORF">AVDCRST_MAG53-1543</name>
</gene>
<proteinExistence type="predicted"/>
<reference evidence="2" key="1">
    <citation type="submission" date="2020-02" db="EMBL/GenBank/DDBJ databases">
        <authorList>
            <person name="Meier V. D."/>
        </authorList>
    </citation>
    <scope>NUCLEOTIDE SEQUENCE</scope>
    <source>
        <strain evidence="2">AVDCRST_MAG53</strain>
    </source>
</reference>
<feature type="region of interest" description="Disordered" evidence="1">
    <location>
        <begin position="1"/>
        <end position="182"/>
    </location>
</feature>
<accession>A0A6J4SBS0</accession>
<dbReference type="EMBL" id="CADCVR010000042">
    <property type="protein sequence ID" value="CAA9490034.1"/>
    <property type="molecule type" value="Genomic_DNA"/>
</dbReference>
<feature type="compositionally biased region" description="Pro residues" evidence="1">
    <location>
        <begin position="1"/>
        <end position="22"/>
    </location>
</feature>
<name>A0A6J4SBS0_9ACTN</name>
<feature type="compositionally biased region" description="Low complexity" evidence="1">
    <location>
        <begin position="165"/>
        <end position="182"/>
    </location>
</feature>
<feature type="non-terminal residue" evidence="2">
    <location>
        <position position="182"/>
    </location>
</feature>
<evidence type="ECO:0000313" key="2">
    <source>
        <dbReference type="EMBL" id="CAA9490034.1"/>
    </source>
</evidence>
<dbReference type="AlphaFoldDB" id="A0A6J4SBS0"/>
<feature type="compositionally biased region" description="Basic residues" evidence="1">
    <location>
        <begin position="79"/>
        <end position="88"/>
    </location>
</feature>